<dbReference type="SUPFAM" id="SSF53474">
    <property type="entry name" value="alpha/beta-Hydrolases"/>
    <property type="match status" value="1"/>
</dbReference>
<proteinExistence type="predicted"/>
<dbReference type="AlphaFoldDB" id="A0A512MH12"/>
<accession>A0A512MH12</accession>
<keyword evidence="2" id="KW-1185">Reference proteome</keyword>
<evidence type="ECO:0000313" key="2">
    <source>
        <dbReference type="Proteomes" id="UP000321577"/>
    </source>
</evidence>
<evidence type="ECO:0000313" key="1">
    <source>
        <dbReference type="EMBL" id="GEP46032.1"/>
    </source>
</evidence>
<dbReference type="PANTHER" id="PTHR37946">
    <property type="entry name" value="SLL1969 PROTEIN"/>
    <property type="match status" value="1"/>
</dbReference>
<comment type="caution">
    <text evidence="1">The sequence shown here is derived from an EMBL/GenBank/DDBJ whole genome shotgun (WGS) entry which is preliminary data.</text>
</comment>
<dbReference type="EMBL" id="BKAG01000067">
    <property type="protein sequence ID" value="GEP46032.1"/>
    <property type="molecule type" value="Genomic_DNA"/>
</dbReference>
<gene>
    <name evidence="1" type="ORF">BGE01nite_53230</name>
</gene>
<sequence length="197" mass="22007">MLGVEWRMRRAGFGVTNVAYPSRSKRVEEIVTEHVEPALEALKLRLEPGARVHFVTHSLGGIVFRAWAAKRPADFPLGRTVMLAPPNQGNEIADHLAERGWVHSLLGPVVRELGTEAGSVVNSLGPVPPETLVVMGNQPRIRLFSHLFGSDHDGVVSVERGHVEGEAGFEVMEVDHTFIMWRKPVLDVVERYLRRER</sequence>
<dbReference type="Proteomes" id="UP000321577">
    <property type="component" value="Unassembled WGS sequence"/>
</dbReference>
<dbReference type="PANTHER" id="PTHR37946:SF1">
    <property type="entry name" value="SLL1969 PROTEIN"/>
    <property type="match status" value="1"/>
</dbReference>
<organism evidence="1 2">
    <name type="scientific">Brevifollis gellanilyticus</name>
    <dbReference type="NCBI Taxonomy" id="748831"/>
    <lineage>
        <taxon>Bacteria</taxon>
        <taxon>Pseudomonadati</taxon>
        <taxon>Verrucomicrobiota</taxon>
        <taxon>Verrucomicrobiia</taxon>
        <taxon>Verrucomicrobiales</taxon>
        <taxon>Verrucomicrobiaceae</taxon>
    </lineage>
</organism>
<protein>
    <recommendedName>
        <fullName evidence="3">AB hydrolase-1 domain-containing protein</fullName>
    </recommendedName>
</protein>
<evidence type="ECO:0008006" key="3">
    <source>
        <dbReference type="Google" id="ProtNLM"/>
    </source>
</evidence>
<name>A0A512MH12_9BACT</name>
<reference evidence="1 2" key="1">
    <citation type="submission" date="2019-07" db="EMBL/GenBank/DDBJ databases">
        <title>Whole genome shotgun sequence of Brevifollis gellanilyticus NBRC 108608.</title>
        <authorList>
            <person name="Hosoyama A."/>
            <person name="Uohara A."/>
            <person name="Ohji S."/>
            <person name="Ichikawa N."/>
        </authorList>
    </citation>
    <scope>NUCLEOTIDE SEQUENCE [LARGE SCALE GENOMIC DNA]</scope>
    <source>
        <strain evidence="1 2">NBRC 108608</strain>
    </source>
</reference>
<dbReference type="InterPro" id="IPR029058">
    <property type="entry name" value="AB_hydrolase_fold"/>
</dbReference>
<dbReference type="Gene3D" id="3.40.50.1820">
    <property type="entry name" value="alpha/beta hydrolase"/>
    <property type="match status" value="1"/>
</dbReference>